<dbReference type="EMBL" id="BASD01000004">
    <property type="protein sequence ID" value="GAD18323.1"/>
    <property type="molecule type" value="Genomic_DNA"/>
</dbReference>
<organism evidence="1 2">
    <name type="scientific">Helicobacter fennelliae MRY12-0050</name>
    <dbReference type="NCBI Taxonomy" id="1325130"/>
    <lineage>
        <taxon>Bacteria</taxon>
        <taxon>Pseudomonadati</taxon>
        <taxon>Campylobacterota</taxon>
        <taxon>Epsilonproteobacteria</taxon>
        <taxon>Campylobacterales</taxon>
        <taxon>Helicobacteraceae</taxon>
        <taxon>Helicobacter</taxon>
    </lineage>
</organism>
<name>T1DUZ9_9HELI</name>
<gene>
    <name evidence="1" type="ORF">HFN_1921</name>
</gene>
<sequence>MKHFRVCDFNINLLYAKLIYNGFLCFIKNLDSNFYRF</sequence>
<dbReference type="STRING" id="1325130.HFN_1921"/>
<dbReference type="AlphaFoldDB" id="T1DUZ9"/>
<dbReference type="Proteomes" id="UP000018143">
    <property type="component" value="Unassembled WGS sequence"/>
</dbReference>
<protein>
    <submittedName>
        <fullName evidence="1">Uncharacterized protein</fullName>
    </submittedName>
</protein>
<keyword evidence="2" id="KW-1185">Reference proteome</keyword>
<evidence type="ECO:0000313" key="1">
    <source>
        <dbReference type="EMBL" id="GAD18323.1"/>
    </source>
</evidence>
<reference evidence="1 2" key="1">
    <citation type="journal article" date="2013" name="Genome Announc.">
        <title>Draft Genome Sequence of Helicobacter fennelliae Strain MRY12-0050, Isolated from a Bacteremia Patient.</title>
        <authorList>
            <person name="Rimbara E."/>
            <person name="Matsui M."/>
            <person name="Mori S."/>
            <person name="Suzuki S."/>
            <person name="Suzuki M."/>
            <person name="Kim H."/>
            <person name="Sekizuka T."/>
            <person name="Kuroda M."/>
            <person name="Shibayama K."/>
        </authorList>
    </citation>
    <scope>NUCLEOTIDE SEQUENCE [LARGE SCALE GENOMIC DNA]</scope>
    <source>
        <strain evidence="1 2">MRY12-0050</strain>
    </source>
</reference>
<comment type="caution">
    <text evidence="1">The sequence shown here is derived from an EMBL/GenBank/DDBJ whole genome shotgun (WGS) entry which is preliminary data.</text>
</comment>
<accession>T1DUZ9</accession>
<proteinExistence type="predicted"/>
<evidence type="ECO:0000313" key="2">
    <source>
        <dbReference type="Proteomes" id="UP000018143"/>
    </source>
</evidence>